<gene>
    <name evidence="8" type="ORF">TSOC_010487</name>
</gene>
<dbReference type="Proteomes" id="UP000236333">
    <property type="component" value="Unassembled WGS sequence"/>
</dbReference>
<evidence type="ECO:0000256" key="4">
    <source>
        <dbReference type="ARBA" id="ARBA00022525"/>
    </source>
</evidence>
<keyword evidence="5" id="KW-0732">Signal</keyword>
<evidence type="ECO:0000256" key="1">
    <source>
        <dbReference type="ARBA" id="ARBA00004196"/>
    </source>
</evidence>
<sequence length="956" mass="98226">MLQMCATQVSTQDFSGVARCPSDSPFLLDIERSNVSLNTALIDGGALSISTNNVTVLLGSDAAGQQCSTMLLVHITSSNLEHNHAREGAGGAISAMITLPGPPTYPTAFTPGTPGQQPYLAPLAIAIVISGSTLSNNVAQSAGAVSLQSIYNGSKEAAHRANMAAAVCGPEGGGAGSLLGFLDFEFAALLWPETSSCQLEMKGGTVIDGNRAVNGSGGSIMLAGCAARIHGCRISNNSATQGGGGLAYMDSGLSAAGPCSEATTPASASNQARRTALDTALPVQWPWLVIQDTQFDGNVAATGGGLHVDASMTTVFVRNCSLSNNTVAGEGGGMLLLVDNSKLVDNIVVVVDTVFDRNQAKTRGGAVSLHLNALLLSQEDSQQGQQPSVVIVHSNCTDNIAGTDGGGVHVLAACGGQLLVCNDTTFINNTAAAVGGAISVCSMGSNDSMVGNTICSTTAGLVLESAVLLYNFAQNGGGLHLAQGATAIVNGTMFQENKAGFVGGAIASVDCGLLTLTDSCITGCSAGLLGGGIYADACMLVLVERSQLKKNRAAIGGGVYLSGTNDTSGAVAPVAIFSHVNFSENAATLYHANTNVSMVRQVVSQYLGHGGGIFVNGHIGLAVSNNTVIYGNSASSGTVLASAQVCLSIAIELLPCEVGTELEMPSQADPSSWTTCSTCRRDQLGLWIDQRRPVAAINTSSYLMYMNDTNMQLLSNNGSEETNRAFCLACPADAVCPGSTLVVPKIGFWHSAANSPLIHRCPQPQACGVPTVVGDAWHWHDVVTGLRRATAALEAMGGLVGSTAAAINLDIIFSDNRSLALGLCQQLWHSYSPMQQLLVATRHNVSATTFNALNLPPCAMLAASTPASLEATSYVQMQCATGYTGNLCATCKPGYSLNNDYQCTPCPAMPRTVGVGLLAFIGTVVFTLYTCSSNLGQQHADAMEAHAVSSLDVLKV</sequence>
<accession>A0A2J7ZT60</accession>
<dbReference type="OrthoDB" id="205145at2759"/>
<keyword evidence="7" id="KW-0998">Cell outer membrane</keyword>
<evidence type="ECO:0000256" key="2">
    <source>
        <dbReference type="ARBA" id="ARBA00004442"/>
    </source>
</evidence>
<dbReference type="SMART" id="SM00710">
    <property type="entry name" value="PbH1"/>
    <property type="match status" value="6"/>
</dbReference>
<dbReference type="Pfam" id="PF02415">
    <property type="entry name" value="Chlam_PMP"/>
    <property type="match status" value="1"/>
</dbReference>
<keyword evidence="6" id="KW-0472">Membrane</keyword>
<keyword evidence="9" id="KW-1185">Reference proteome</keyword>
<evidence type="ECO:0008006" key="10">
    <source>
        <dbReference type="Google" id="ProtNLM"/>
    </source>
</evidence>
<dbReference type="InterPro" id="IPR003368">
    <property type="entry name" value="POMP_repeat"/>
</dbReference>
<dbReference type="SUPFAM" id="SSF51126">
    <property type="entry name" value="Pectin lyase-like"/>
    <property type="match status" value="2"/>
</dbReference>
<proteinExistence type="predicted"/>
<reference evidence="8 9" key="1">
    <citation type="journal article" date="2017" name="Mol. Biol. Evol.">
        <title>The 4-celled Tetrabaena socialis nuclear genome reveals the essential components for genetic control of cell number at the origin of multicellularity in the volvocine lineage.</title>
        <authorList>
            <person name="Featherston J."/>
            <person name="Arakaki Y."/>
            <person name="Hanschen E.R."/>
            <person name="Ferris P.J."/>
            <person name="Michod R.E."/>
            <person name="Olson B.J.S.C."/>
            <person name="Nozaki H."/>
            <person name="Durand P.M."/>
        </authorList>
    </citation>
    <scope>NUCLEOTIDE SEQUENCE [LARGE SCALE GENOMIC DNA]</scope>
    <source>
        <strain evidence="8 9">NIES-571</strain>
    </source>
</reference>
<dbReference type="PANTHER" id="PTHR19862">
    <property type="entry name" value="WD REPEAT-CONTAINING PROTEIN 48"/>
    <property type="match status" value="1"/>
</dbReference>
<dbReference type="GO" id="GO:0000724">
    <property type="term" value="P:double-strand break repair via homologous recombination"/>
    <property type="evidence" value="ECO:0007669"/>
    <property type="project" value="TreeGrafter"/>
</dbReference>
<dbReference type="AlphaFoldDB" id="A0A2J7ZT60"/>
<dbReference type="EMBL" id="PGGS01000501">
    <property type="protein sequence ID" value="PNH03448.1"/>
    <property type="molecule type" value="Genomic_DNA"/>
</dbReference>
<dbReference type="PANTHER" id="PTHR19862:SF14">
    <property type="entry name" value="WD REPEAT-CONTAINING PROTEIN 48"/>
    <property type="match status" value="1"/>
</dbReference>
<dbReference type="GO" id="GO:0043130">
    <property type="term" value="F:ubiquitin binding"/>
    <property type="evidence" value="ECO:0007669"/>
    <property type="project" value="TreeGrafter"/>
</dbReference>
<evidence type="ECO:0000256" key="5">
    <source>
        <dbReference type="ARBA" id="ARBA00022729"/>
    </source>
</evidence>
<name>A0A2J7ZT60_9CHLO</name>
<protein>
    <recommendedName>
        <fullName evidence="10">Right handed beta helix domain-containing protein</fullName>
    </recommendedName>
</protein>
<keyword evidence="4" id="KW-0964">Secreted</keyword>
<comment type="subcellular location">
    <subcellularLocation>
        <location evidence="1">Cell envelope</location>
    </subcellularLocation>
    <subcellularLocation>
        <location evidence="2">Cell outer membrane</location>
    </subcellularLocation>
    <subcellularLocation>
        <location evidence="3">Secreted</location>
    </subcellularLocation>
</comment>
<evidence type="ECO:0000256" key="7">
    <source>
        <dbReference type="ARBA" id="ARBA00023237"/>
    </source>
</evidence>
<evidence type="ECO:0000313" key="9">
    <source>
        <dbReference type="Proteomes" id="UP000236333"/>
    </source>
</evidence>
<evidence type="ECO:0000256" key="6">
    <source>
        <dbReference type="ARBA" id="ARBA00023136"/>
    </source>
</evidence>
<dbReference type="GO" id="GO:0005576">
    <property type="term" value="C:extracellular region"/>
    <property type="evidence" value="ECO:0007669"/>
    <property type="project" value="UniProtKB-SubCell"/>
</dbReference>
<evidence type="ECO:0000256" key="3">
    <source>
        <dbReference type="ARBA" id="ARBA00004613"/>
    </source>
</evidence>
<evidence type="ECO:0000313" key="8">
    <source>
        <dbReference type="EMBL" id="PNH03448.1"/>
    </source>
</evidence>
<dbReference type="InterPro" id="IPR011050">
    <property type="entry name" value="Pectin_lyase_fold/virulence"/>
</dbReference>
<dbReference type="InterPro" id="IPR051246">
    <property type="entry name" value="WDR48"/>
</dbReference>
<organism evidence="8 9">
    <name type="scientific">Tetrabaena socialis</name>
    <dbReference type="NCBI Taxonomy" id="47790"/>
    <lineage>
        <taxon>Eukaryota</taxon>
        <taxon>Viridiplantae</taxon>
        <taxon>Chlorophyta</taxon>
        <taxon>core chlorophytes</taxon>
        <taxon>Chlorophyceae</taxon>
        <taxon>CS clade</taxon>
        <taxon>Chlamydomonadales</taxon>
        <taxon>Tetrabaenaceae</taxon>
        <taxon>Tetrabaena</taxon>
    </lineage>
</organism>
<comment type="caution">
    <text evidence="8">The sequence shown here is derived from an EMBL/GenBank/DDBJ whole genome shotgun (WGS) entry which is preliminary data.</text>
</comment>
<dbReference type="InterPro" id="IPR006626">
    <property type="entry name" value="PbH1"/>
</dbReference>